<protein>
    <submittedName>
        <fullName evidence="1">Uncharacterized protein</fullName>
    </submittedName>
</protein>
<evidence type="ECO:0000313" key="2">
    <source>
        <dbReference type="Proteomes" id="UP000562492"/>
    </source>
</evidence>
<dbReference type="RefSeq" id="WP_184708963.1">
    <property type="nucleotide sequence ID" value="NZ_JACHKZ010000015.1"/>
</dbReference>
<accession>A0ABR6RH27</accession>
<gene>
    <name evidence="1" type="ORF">HNP33_002552</name>
</gene>
<organism evidence="1 2">
    <name type="scientific">Comamonas odontotermitis</name>
    <dbReference type="NCBI Taxonomy" id="379895"/>
    <lineage>
        <taxon>Bacteria</taxon>
        <taxon>Pseudomonadati</taxon>
        <taxon>Pseudomonadota</taxon>
        <taxon>Betaproteobacteria</taxon>
        <taxon>Burkholderiales</taxon>
        <taxon>Comamonadaceae</taxon>
        <taxon>Comamonas</taxon>
    </lineage>
</organism>
<reference evidence="1 2" key="1">
    <citation type="submission" date="2020-08" db="EMBL/GenBank/DDBJ databases">
        <title>Functional genomics of gut bacteria from endangered species of beetles.</title>
        <authorList>
            <person name="Carlos-Shanley C."/>
        </authorList>
    </citation>
    <scope>NUCLEOTIDE SEQUENCE [LARGE SCALE GENOMIC DNA]</scope>
    <source>
        <strain evidence="1 2">S00124</strain>
    </source>
</reference>
<evidence type="ECO:0000313" key="1">
    <source>
        <dbReference type="EMBL" id="MBB6578470.1"/>
    </source>
</evidence>
<comment type="caution">
    <text evidence="1">The sequence shown here is derived from an EMBL/GenBank/DDBJ whole genome shotgun (WGS) entry which is preliminary data.</text>
</comment>
<proteinExistence type="predicted"/>
<name>A0ABR6RH27_9BURK</name>
<dbReference type="EMBL" id="JACHKZ010000015">
    <property type="protein sequence ID" value="MBB6578470.1"/>
    <property type="molecule type" value="Genomic_DNA"/>
</dbReference>
<keyword evidence="2" id="KW-1185">Reference proteome</keyword>
<sequence>MAFKREETQLLMPRGEVFFDLELPEGGYAGEFPMGNCPEANISISADKADHYDSRTGIAQKDKTVPIKVERSGKLTCDNFSGENYARYLSGSLTRIAQQATPVADEVVMVSQGYFYQLGQTAENPIGVRDVTGLAVKSEDGLTTYELGTDYEADPKLGRIQITVGGAIADKTKVKLAYTPVAGVYELIKSGGVSELKGRLRIVPDNAVGANRDMYFPSVVLTPDGELPIITEGSSTDFAQMEFGLEVLKPANGEAVYVGGRPVPGVL</sequence>
<dbReference type="Proteomes" id="UP000562492">
    <property type="component" value="Unassembled WGS sequence"/>
</dbReference>